<keyword evidence="3 5" id="KW-0479">Metal-binding</keyword>
<evidence type="ECO:0000313" key="6">
    <source>
        <dbReference type="EMBL" id="SDE29623.1"/>
    </source>
</evidence>
<protein>
    <submittedName>
        <fullName evidence="6">Hemoglobin</fullName>
    </submittedName>
</protein>
<evidence type="ECO:0000313" key="7">
    <source>
        <dbReference type="Proteomes" id="UP000183812"/>
    </source>
</evidence>
<evidence type="ECO:0000256" key="1">
    <source>
        <dbReference type="ARBA" id="ARBA00022448"/>
    </source>
</evidence>
<dbReference type="Proteomes" id="UP000183812">
    <property type="component" value="Unassembled WGS sequence"/>
</dbReference>
<dbReference type="OrthoDB" id="25954at2"/>
<name>A0A0Q0UCT8_RHOCA</name>
<dbReference type="CDD" id="cd08916">
    <property type="entry name" value="TrHb3_P"/>
    <property type="match status" value="1"/>
</dbReference>
<keyword evidence="4 5" id="KW-0408">Iron</keyword>
<dbReference type="GO" id="GO:0046872">
    <property type="term" value="F:metal ion binding"/>
    <property type="evidence" value="ECO:0007669"/>
    <property type="project" value="UniProtKB-KW"/>
</dbReference>
<dbReference type="SUPFAM" id="SSF46458">
    <property type="entry name" value="Globin-like"/>
    <property type="match status" value="1"/>
</dbReference>
<dbReference type="EMBL" id="FNAY01000001">
    <property type="protein sequence ID" value="SDE29623.1"/>
    <property type="molecule type" value="Genomic_DNA"/>
</dbReference>
<dbReference type="Gene3D" id="1.10.490.10">
    <property type="entry name" value="Globins"/>
    <property type="match status" value="1"/>
</dbReference>
<sequence>MSTPLPPRFPVTEAQIEAVVAEFYARVRAHPDLAPIFAAHVTDWAHHEAKIARFWKGSILHMQGYEGSPMISHRRAGDVEGGHFPLWLATFDAVLHDTLDPAAAAGWSALAHRIGKGLRMGVEDVGRPAGAVPNLR</sequence>
<accession>A0A0Q0UCT8</accession>
<keyword evidence="1" id="KW-0813">Transport</keyword>
<evidence type="ECO:0000256" key="4">
    <source>
        <dbReference type="ARBA" id="ARBA00023004"/>
    </source>
</evidence>
<dbReference type="InterPro" id="IPR001486">
    <property type="entry name" value="Hemoglobin_trunc"/>
</dbReference>
<evidence type="ECO:0000256" key="5">
    <source>
        <dbReference type="PIRSR" id="PIRSR601486-1"/>
    </source>
</evidence>
<dbReference type="GO" id="GO:0020037">
    <property type="term" value="F:heme binding"/>
    <property type="evidence" value="ECO:0007669"/>
    <property type="project" value="InterPro"/>
</dbReference>
<dbReference type="InterPro" id="IPR009050">
    <property type="entry name" value="Globin-like_sf"/>
</dbReference>
<keyword evidence="2 5" id="KW-0349">Heme</keyword>
<proteinExistence type="predicted"/>
<dbReference type="RefSeq" id="WP_055213230.1">
    <property type="nucleotide sequence ID" value="NZ_CP061202.1"/>
</dbReference>
<feature type="binding site" description="distal binding residue" evidence="5">
    <location>
        <position position="46"/>
    </location>
    <ligand>
        <name>heme</name>
        <dbReference type="ChEBI" id="CHEBI:30413"/>
    </ligand>
    <ligandPart>
        <name>Fe</name>
        <dbReference type="ChEBI" id="CHEBI:18248"/>
    </ligandPart>
</feature>
<dbReference type="GO" id="GO:0019825">
    <property type="term" value="F:oxygen binding"/>
    <property type="evidence" value="ECO:0007669"/>
    <property type="project" value="InterPro"/>
</dbReference>
<gene>
    <name evidence="6" type="ORF">SAMN04244550_00047</name>
</gene>
<dbReference type="AlphaFoldDB" id="A0A0Q0UCT8"/>
<dbReference type="Pfam" id="PF01152">
    <property type="entry name" value="Bac_globin"/>
    <property type="match status" value="1"/>
</dbReference>
<reference evidence="6 7" key="1">
    <citation type="submission" date="2016-10" db="EMBL/GenBank/DDBJ databases">
        <authorList>
            <person name="de Groot N.N."/>
        </authorList>
    </citation>
    <scope>NUCLEOTIDE SEQUENCE [LARGE SCALE GENOMIC DNA]</scope>
    <source>
        <strain evidence="7">DSM 938 / 37b4</strain>
    </source>
</reference>
<evidence type="ECO:0000256" key="3">
    <source>
        <dbReference type="ARBA" id="ARBA00022723"/>
    </source>
</evidence>
<organism evidence="6 7">
    <name type="scientific">Rhodobacter capsulatus</name>
    <name type="common">Rhodopseudomonas capsulata</name>
    <dbReference type="NCBI Taxonomy" id="1061"/>
    <lineage>
        <taxon>Bacteria</taxon>
        <taxon>Pseudomonadati</taxon>
        <taxon>Pseudomonadota</taxon>
        <taxon>Alphaproteobacteria</taxon>
        <taxon>Rhodobacterales</taxon>
        <taxon>Rhodobacter group</taxon>
        <taxon>Rhodobacter</taxon>
    </lineage>
</organism>
<dbReference type="InterPro" id="IPR012292">
    <property type="entry name" value="Globin/Proto"/>
</dbReference>
<evidence type="ECO:0000256" key="2">
    <source>
        <dbReference type="ARBA" id="ARBA00022617"/>
    </source>
</evidence>